<gene>
    <name evidence="4" type="ORF">BH747_03885</name>
</gene>
<feature type="transmembrane region" description="Helical" evidence="1">
    <location>
        <begin position="313"/>
        <end position="336"/>
    </location>
</feature>
<reference evidence="4 5" key="1">
    <citation type="journal article" date="2017" name="BMC Microbiol.">
        <title>Comparative genomics of Enterococcus spp. isolated from bovine feces.</title>
        <authorList>
            <person name="Beukers A.G."/>
            <person name="Zaheer R."/>
            <person name="Goji N."/>
            <person name="Amoako K.K."/>
            <person name="Chaves A.V."/>
            <person name="Ward M.P."/>
            <person name="McAllister T.A."/>
        </authorList>
    </citation>
    <scope>NUCLEOTIDE SEQUENCE [LARGE SCALE GENOMIC DNA]</scope>
    <source>
        <strain evidence="4 5">F1129D 143</strain>
    </source>
</reference>
<proteinExistence type="predicted"/>
<keyword evidence="1" id="KW-0812">Transmembrane</keyword>
<sequence length="341" mass="37846">MNKKLGMKQVFIVLAEVLILFIPFTSYADSTDSAYSVSANIPEFQVNKNLSYFDLLLSPKQQESFSIHLANDGQKAATYLVDVNNAATNSNGVIDYGQTELKKDPSAAYVLNQLVSPKNQEVTLKAGEEKDVTFQVAMPDKSFSGIILGGIHISKKDNESKKLEGTAIRNKYAYVIGVKLQNKTNTVAPDLKLRSAKPGLQNSYTTIFANMQNPKPTIISKTTIDAKITKKGSEKILYETKKNNLSIAPNTNFDFPISLEKQKIAAGDYTVTIDAKEENTNKAWHLTRDFTIKTDKAKKINQEAVTEKTDNSYLMIVIGVGSLLVLIILFLSYKLLKQKSR</sequence>
<dbReference type="InterPro" id="IPR010317">
    <property type="entry name" value="WxLIP_PGBD"/>
</dbReference>
<dbReference type="AlphaFoldDB" id="A0A1V8YEV5"/>
<accession>A0A1V8YEV5</accession>
<dbReference type="Pfam" id="PF06030">
    <property type="entry name" value="WxLIP_PGBD"/>
    <property type="match status" value="1"/>
</dbReference>
<comment type="caution">
    <text evidence="4">The sequence shown here is derived from an EMBL/GenBank/DDBJ whole genome shotgun (WGS) entry which is preliminary data.</text>
</comment>
<dbReference type="EMBL" id="MJEA01000002">
    <property type="protein sequence ID" value="OQO71144.1"/>
    <property type="molecule type" value="Genomic_DNA"/>
</dbReference>
<evidence type="ECO:0000313" key="5">
    <source>
        <dbReference type="Proteomes" id="UP000192477"/>
    </source>
</evidence>
<organism evidence="4 5">
    <name type="scientific">Enterococcus villorum</name>
    <dbReference type="NCBI Taxonomy" id="112904"/>
    <lineage>
        <taxon>Bacteria</taxon>
        <taxon>Bacillati</taxon>
        <taxon>Bacillota</taxon>
        <taxon>Bacilli</taxon>
        <taxon>Lactobacillales</taxon>
        <taxon>Enterococcaceae</taxon>
        <taxon>Enterococcus</taxon>
    </lineage>
</organism>
<dbReference type="STRING" id="112904.BH747_03885"/>
<evidence type="ECO:0000256" key="1">
    <source>
        <dbReference type="SAM" id="Phobius"/>
    </source>
</evidence>
<keyword evidence="1" id="KW-1133">Transmembrane helix</keyword>
<dbReference type="InterPro" id="IPR021759">
    <property type="entry name" value="WxLIP_HBD"/>
</dbReference>
<dbReference type="Pfam" id="PF11797">
    <property type="entry name" value="WxLIP_HBD"/>
    <property type="match status" value="1"/>
</dbReference>
<evidence type="ECO:0000259" key="3">
    <source>
        <dbReference type="Pfam" id="PF11797"/>
    </source>
</evidence>
<protein>
    <submittedName>
        <fullName evidence="4">Cell surface protein</fullName>
    </submittedName>
</protein>
<dbReference type="OrthoDB" id="2148359at2"/>
<feature type="domain" description="WxL Interacting Protein host binding" evidence="3">
    <location>
        <begin position="164"/>
        <end position="302"/>
    </location>
</feature>
<evidence type="ECO:0000259" key="2">
    <source>
        <dbReference type="Pfam" id="PF06030"/>
    </source>
</evidence>
<feature type="domain" description="WxL Interacting Protein peptidoglycan binding" evidence="2">
    <location>
        <begin position="35"/>
        <end position="154"/>
    </location>
</feature>
<dbReference type="Proteomes" id="UP000192477">
    <property type="component" value="Unassembled WGS sequence"/>
</dbReference>
<keyword evidence="1" id="KW-0472">Membrane</keyword>
<name>A0A1V8YEV5_9ENTE</name>
<evidence type="ECO:0000313" key="4">
    <source>
        <dbReference type="EMBL" id="OQO71144.1"/>
    </source>
</evidence>